<feature type="domain" description="HTH arsR-type" evidence="1">
    <location>
        <begin position="4"/>
        <end position="89"/>
    </location>
</feature>
<evidence type="ECO:0000313" key="3">
    <source>
        <dbReference type="Proteomes" id="UP000585272"/>
    </source>
</evidence>
<keyword evidence="3" id="KW-1185">Reference proteome</keyword>
<dbReference type="GO" id="GO:0003700">
    <property type="term" value="F:DNA-binding transcription factor activity"/>
    <property type="evidence" value="ECO:0007669"/>
    <property type="project" value="InterPro"/>
</dbReference>
<dbReference type="EMBL" id="JACHNU010000003">
    <property type="protein sequence ID" value="MBB4663127.1"/>
    <property type="molecule type" value="Genomic_DNA"/>
</dbReference>
<evidence type="ECO:0000259" key="1">
    <source>
        <dbReference type="SMART" id="SM00418"/>
    </source>
</evidence>
<dbReference type="CDD" id="cd00090">
    <property type="entry name" value="HTH_ARSR"/>
    <property type="match status" value="1"/>
</dbReference>
<proteinExistence type="predicted"/>
<sequence length="222" mass="24234">MEPALGPVLAELPPTRRALLVTLRKRGEARAEELAQELGVTVSAIRQHLAGLAAADLVVHRDERSGPGRPRRSYALGPAAEALFPKAYGTLTLELLDHLADEDPGVVRRAFERRRDARVARVRARLEGLSFEQQVAEVAKVLDEDGYLADLSRTDDGEGFLLREHNCAILAVARRYGHACATELSFLREVLPGAKVTRVAHILSGHHACVYEVRPEAATDAA</sequence>
<dbReference type="InterPro" id="IPR011991">
    <property type="entry name" value="ArsR-like_HTH"/>
</dbReference>
<dbReference type="SUPFAM" id="SSF46785">
    <property type="entry name" value="Winged helix' DNA-binding domain"/>
    <property type="match status" value="1"/>
</dbReference>
<dbReference type="Gene3D" id="1.10.10.10">
    <property type="entry name" value="Winged helix-like DNA-binding domain superfamily/Winged helix DNA-binding domain"/>
    <property type="match status" value="1"/>
</dbReference>
<gene>
    <name evidence="2" type="ORF">BDZ31_002716</name>
</gene>
<accession>A0A840IDT2</accession>
<dbReference type="AlphaFoldDB" id="A0A840IDT2"/>
<dbReference type="RefSeq" id="WP_183342855.1">
    <property type="nucleotide sequence ID" value="NZ_JACHNU010000003.1"/>
</dbReference>
<evidence type="ECO:0000313" key="2">
    <source>
        <dbReference type="EMBL" id="MBB4663127.1"/>
    </source>
</evidence>
<comment type="caution">
    <text evidence="2">The sequence shown here is derived from an EMBL/GenBank/DDBJ whole genome shotgun (WGS) entry which is preliminary data.</text>
</comment>
<dbReference type="InterPro" id="IPR036388">
    <property type="entry name" value="WH-like_DNA-bd_sf"/>
</dbReference>
<dbReference type="SMART" id="SM00418">
    <property type="entry name" value="HTH_ARSR"/>
    <property type="match status" value="1"/>
</dbReference>
<protein>
    <submittedName>
        <fullName evidence="2">Putative ArsR family transcriptional regulator</fullName>
    </submittedName>
</protein>
<dbReference type="InterPro" id="IPR001845">
    <property type="entry name" value="HTH_ArsR_DNA-bd_dom"/>
</dbReference>
<organism evidence="2 3">
    <name type="scientific">Conexibacter arvalis</name>
    <dbReference type="NCBI Taxonomy" id="912552"/>
    <lineage>
        <taxon>Bacteria</taxon>
        <taxon>Bacillati</taxon>
        <taxon>Actinomycetota</taxon>
        <taxon>Thermoleophilia</taxon>
        <taxon>Solirubrobacterales</taxon>
        <taxon>Conexibacteraceae</taxon>
        <taxon>Conexibacter</taxon>
    </lineage>
</organism>
<reference evidence="2 3" key="1">
    <citation type="submission" date="2020-08" db="EMBL/GenBank/DDBJ databases">
        <title>Genomic Encyclopedia of Archaeal and Bacterial Type Strains, Phase II (KMG-II): from individual species to whole genera.</title>
        <authorList>
            <person name="Goeker M."/>
        </authorList>
    </citation>
    <scope>NUCLEOTIDE SEQUENCE [LARGE SCALE GENOMIC DNA]</scope>
    <source>
        <strain evidence="2 3">DSM 23288</strain>
    </source>
</reference>
<dbReference type="Pfam" id="PF01022">
    <property type="entry name" value="HTH_5"/>
    <property type="match status" value="1"/>
</dbReference>
<dbReference type="InterPro" id="IPR036390">
    <property type="entry name" value="WH_DNA-bd_sf"/>
</dbReference>
<dbReference type="PANTHER" id="PTHR38600">
    <property type="entry name" value="TRANSCRIPTIONAL REGULATORY PROTEIN"/>
    <property type="match status" value="1"/>
</dbReference>
<name>A0A840IDT2_9ACTN</name>
<dbReference type="PANTHER" id="PTHR38600:SF2">
    <property type="entry name" value="SLL0088 PROTEIN"/>
    <property type="match status" value="1"/>
</dbReference>
<dbReference type="Proteomes" id="UP000585272">
    <property type="component" value="Unassembled WGS sequence"/>
</dbReference>